<evidence type="ECO:0000313" key="2">
    <source>
        <dbReference type="EMBL" id="OLP78160.1"/>
    </source>
</evidence>
<sequence length="3397" mass="372376">MCQCPRYGGFWRDVFMRQPECIGLDTHHVSHDPSETVIAHIQLVVDLARARLFGWRATTAMRPRLWDLAQNGQALGIHWDIVAEAGRAEAATQTIPAHWHALASPVHSASLPTRRPALDCQVDERFYTAGTLFHLDCPSMGVHCTIPCTARQIVWALRLGDSVRGLCTDIVSWNIVTEVAHISAWDLPGTIVHGGHEVWEWPDDLTSLAGQCGHVFQRTSQSKGCHVISYPQPVEPLDIYVGGPSGSSVACAVTSGLFNRCVLTTILAWALCSVTVTAAPLNFSIDGSPPVSGPRFDTTQTCNVGWCHELACQSTHLATSTGRLTEYFRSHSRDAPAAALEHMLVELGHDSATRLLHVAFDTPATSIDILSVPYGHSVWWIVRDGLSRELLRPVAPWYEEGRASSTFSHLLSAGKEAANRAAPPTSFWLLHYCARAVVVGVHPGPFEWGRLGQQAQDAFGVECFGRGQFGIQFSTRTFVFGQQLQAPPHGAILHLVKLLPAPVANSNAWDTPPDPLPLRTFDYDICMGPHGELPIVRGVGEAMRRSPANSQPIQRNPPPDRAPDLVSLTRQIESVAAGLQALNTRLEDAGVFRATPPSQLGTSDAPSVEPVEPDQSQAVRPFVSRSFLIWGLWSFHANRWAALASVLVLLPPCSGDGVSEESDDSPEGSPEPEPPSEPDLTDVSAPTPRNVVSRRGVVEAYVRPSDDDLARTSAPRIGTDNVAGPVFQATEIPAIQRRVLAMFNEVDVERPPVPFIPAGCPVVIHNPFTSRSQAQHLTGLVGTPQIFRDLMHDYSVRRGWQPLISVHPQPDDRALHLIPAAAEGSLVSVVFRNGDNLHPRCLARTMPAADYHSIRLDGRRGRLRLPYHIRRSADQPLHFRDGECLHADTGPWGPPPPTPAVPSVAMRRGATFFPALLLLLSCPRKLGSGILIGLLVVGTPAMLHSEAVTSVMPGQSCPLCSGVPLDRTARREVVRQSCFLKDKILWTRDFDIGDDIAVRLWMPHIQGPLFTWLEPGSRWDACDLTFTGSFRDRFPGCWVPVQWCPGQSPHLVQVPAEPRVVSVLHDSSHGVAGLQVVSNLARSELAEILHTLPSQLLVLGYPHVSADHIMSLRDGDVLWDSMNYEDTHSEWPYIADAVSEALFLFGLGLTGGRPGFLVAVLSLLHCTYGTREHGPPSRARSRSHSANQRRGYPPSPRAGRWRPELSHPMTEVFSSRHCEYRILCPFRGWHSVNTALPSSSYDFLLSAVRFVTGPWADDFLVLGPDAYGEPLVFLPIKLGPLVTLLVTSGGLTKAILFPRRACFHDLQQYCQRLFTLTGLPLRGPPALRHYMTHPWVPVTLRSGDTFSLHIPDTFHAFRSVPHPTADHPNMLPQLNLWHVDFQLLEGGWVYVWNDAGPPDLHRQRVWIDACSIWTPTCRQFRRPGELPRNFAWVPVPCLGDGRCHFVRATDEGEARILLHDETGTDETECRLVTNLDRRILPLGYTLRPDIENKEQNAGLRDGDVLVPVPHTSSAGRAILLGALCKSPAARLICLLALSLGIQLGAAMFAPPIEQQSVEPPPVGLYPWRVPCEQRMLHLSVLPGTCGTLLSPYTTEGEPVELMPDTLVDDVYVALSSREPVWYHSIAPVWPVLGMHTITFVPVPPCRELVCVVVVSSDWKLPLLLPRRADLDWVLAHVHRNTPGAVVALRGPLGASTPDRTNSDAVDWRNGDVLLAVERHAPGRSLHVPVFTDKHHVRHSALWIFDFTVDCMVELTIWRPNRPPVTTEMPAGATWDAQAQRFRGRFEEKYPGAWVPVPWAFNAQVHLCRRATDPTLCNVLLESVKLIDGAFKLRAACHTVHQASTCVSIAGALNLPTAHLRLIGVPEPADDFPALRDGDVLHYALPDDSHATGPLVRFSFWLALGATRNKFLWAIATALILGSLAAPPCSSAVQADHWLWSPYQGRLGPVHNSPERHIADQLFALEPIWVHGFVGAYPQSPDGPIWVPRSPSPALASVLFVGPPLPVLHMLPYAMPRSLLLRIMRHLFGNVREAAGRHLELRPKEPPDRLVKLRDGDVLVAIMEAWVPNLLAPWPQHFLSVCAARDQGLWSQPLSFHGRGWAFLWQAGRTGPTSIALSGTQHWDPVACALRPALAHISEGLWPRLTRVGSSEPHLHFSPAHSEEFCEPIGPAADFPCPPGALFESWYADEEGPTLSAARRAGVGLPLLVGVIPVLGAAYSRGPLAALSWLLLSCYLAAWGSPGDWFPLTPDVWGLSLEDACRLQAWLHHFWRMNPLRPYLPCRFPATYHAAWNSFPVWSGGVPDELLIATDGSGISSGSCAFAVWALYRSQWYRIGWFAADLPSVAWYQGGHSTGSSYSFQAEIVALQSAALWALSACDNWSLNMHAGPAKITVAVDNTSALQVAAGYASAGTADTTWCRGCWQAVQSRCNTTFRHIPSHTGFLVNTIADALADYAAHGIKGMPHMFQPVAALHDLIRREGPWLWTIPHAQIYHSVPHYLVHADTTLVLPTVEEGDSPDGPEASGARPMPLPLHIVTANVQSLKDAPANPFNPSGDSEPTRPMGYCRGTDMEVSCGTSGNNVTLLPVSSGSAGGQDGQAPLCPACTLIACVSRLLLLSAKFNMRQIRHTTWPGMISCDILSSSLLKLPMSGMIKAGHLTPSPTLNGPHAGVLSVGRCMQPAGMKLTTHLRNNFELRKELDALPQNSCSLLSEIGGTSLRPRALLLPPPCCKLRPPLALRREGRHLALMPYPTKYGSCSQSTWDNGSGLFACILLLRAVSRSILSVPLSAAYYEASRVLLFQGDPDISQPPGDHLRHLSGLVSSLITDGALQLLGVPPEEIALLQDCVAASHWSLSGSRNVYLASRGSRPGDGLADILFGALFAIALRHIRHVCQTEGWAHYSAGALIGKCDEVLPLGWADDLAILSDYASPTDLQENFPRVAVVALSTLRFLRFRVNLGPGKTEAMLHIRGARAKEVRGQMLGLDPRLHLCTGDKLRLTPEYRYLGVVQTPKDTGRRDTELCARRAQTAWAHARSLIASSTLPWALKQAWFAGRVLPAAYATLATNIAVSQRATAPLQGFFERAARTLLQSWQYGHYVTRPTMLILLGLCAPEQASIVARARLVLLLLDKSPPAVWDLFEAAWNRDTPWCQLLVDSCRQFLPAVRLPSGERVPHCTLQALRQVHQPLSKAIKFLSRWGTVQAACCALWRDISTARERRIIGAATEGRLCTDDELAEELRSRLGVSSIHEWPARTSPVRHDGSSGTYIPSSPLSSGIGLEVDAANFASTGDDASTLCPRTTRLRWYRLVTASQADNADGQGHICLSPLWTQLVGAPSMWCLPVEWHRMWPLWHAMQADAPWDVSHKRAFGLLQGAFAEKPLPQGPPQSVVNNDCLPEGL</sequence>
<evidence type="ECO:0000313" key="3">
    <source>
        <dbReference type="Proteomes" id="UP000186817"/>
    </source>
</evidence>
<dbReference type="OrthoDB" id="409979at2759"/>
<feature type="region of interest" description="Disordered" evidence="1">
    <location>
        <begin position="1170"/>
        <end position="1203"/>
    </location>
</feature>
<organism evidence="2 3">
    <name type="scientific">Symbiodinium microadriaticum</name>
    <name type="common">Dinoflagellate</name>
    <name type="synonym">Zooxanthella microadriatica</name>
    <dbReference type="NCBI Taxonomy" id="2951"/>
    <lineage>
        <taxon>Eukaryota</taxon>
        <taxon>Sar</taxon>
        <taxon>Alveolata</taxon>
        <taxon>Dinophyceae</taxon>
        <taxon>Suessiales</taxon>
        <taxon>Symbiodiniaceae</taxon>
        <taxon>Symbiodinium</taxon>
    </lineage>
</organism>
<gene>
    <name evidence="2" type="ORF">AK812_SmicGene41698</name>
</gene>
<protein>
    <submittedName>
        <fullName evidence="2">Uncharacterized protein</fullName>
    </submittedName>
</protein>
<proteinExistence type="predicted"/>
<comment type="caution">
    <text evidence="2">The sequence shown here is derived from an EMBL/GenBank/DDBJ whole genome shotgun (WGS) entry which is preliminary data.</text>
</comment>
<reference evidence="2 3" key="1">
    <citation type="submission" date="2016-02" db="EMBL/GenBank/DDBJ databases">
        <title>Genome analysis of coral dinoflagellate symbionts highlights evolutionary adaptations to a symbiotic lifestyle.</title>
        <authorList>
            <person name="Aranda M."/>
            <person name="Li Y."/>
            <person name="Liew Y.J."/>
            <person name="Baumgarten S."/>
            <person name="Simakov O."/>
            <person name="Wilson M."/>
            <person name="Piel J."/>
            <person name="Ashoor H."/>
            <person name="Bougouffa S."/>
            <person name="Bajic V.B."/>
            <person name="Ryu T."/>
            <person name="Ravasi T."/>
            <person name="Bayer T."/>
            <person name="Micklem G."/>
            <person name="Kim H."/>
            <person name="Bhak J."/>
            <person name="Lajeunesse T.C."/>
            <person name="Voolstra C.R."/>
        </authorList>
    </citation>
    <scope>NUCLEOTIDE SEQUENCE [LARGE SCALE GENOMIC DNA]</scope>
    <source>
        <strain evidence="2 3">CCMP2467</strain>
    </source>
</reference>
<dbReference type="GO" id="GO:0003676">
    <property type="term" value="F:nucleic acid binding"/>
    <property type="evidence" value="ECO:0007669"/>
    <property type="project" value="InterPro"/>
</dbReference>
<feature type="compositionally biased region" description="Polar residues" evidence="1">
    <location>
        <begin position="596"/>
        <end position="605"/>
    </location>
</feature>
<accession>A0A1Q9C5G7</accession>
<dbReference type="SUPFAM" id="SSF53098">
    <property type="entry name" value="Ribonuclease H-like"/>
    <property type="match status" value="1"/>
</dbReference>
<name>A0A1Q9C5G7_SYMMI</name>
<dbReference type="InterPro" id="IPR012337">
    <property type="entry name" value="RNaseH-like_sf"/>
</dbReference>
<dbReference type="InterPro" id="IPR036397">
    <property type="entry name" value="RNaseH_sf"/>
</dbReference>
<keyword evidence="3" id="KW-1185">Reference proteome</keyword>
<feature type="region of interest" description="Disordered" evidence="1">
    <location>
        <begin position="594"/>
        <end position="616"/>
    </location>
</feature>
<feature type="region of interest" description="Disordered" evidence="1">
    <location>
        <begin position="3378"/>
        <end position="3397"/>
    </location>
</feature>
<feature type="region of interest" description="Disordered" evidence="1">
    <location>
        <begin position="655"/>
        <end position="689"/>
    </location>
</feature>
<dbReference type="Proteomes" id="UP000186817">
    <property type="component" value="Unassembled WGS sequence"/>
</dbReference>
<dbReference type="EMBL" id="LSRX01001654">
    <property type="protein sequence ID" value="OLP78160.1"/>
    <property type="molecule type" value="Genomic_DNA"/>
</dbReference>
<dbReference type="Gene3D" id="3.30.420.10">
    <property type="entry name" value="Ribonuclease H-like superfamily/Ribonuclease H"/>
    <property type="match status" value="1"/>
</dbReference>
<evidence type="ECO:0000256" key="1">
    <source>
        <dbReference type="SAM" id="MobiDB-lite"/>
    </source>
</evidence>